<feature type="non-terminal residue" evidence="1">
    <location>
        <position position="1"/>
    </location>
</feature>
<proteinExistence type="predicted"/>
<sequence length="33" mass="3668">KIIGMQPTNSKRGIWNISLQRVNTGGAKKKVDE</sequence>
<gene>
    <name evidence="1" type="ORF">S12H4_37515</name>
</gene>
<name>X1UJ52_9ZZZZ</name>
<protein>
    <submittedName>
        <fullName evidence="1">Uncharacterized protein</fullName>
    </submittedName>
</protein>
<reference evidence="1" key="1">
    <citation type="journal article" date="2014" name="Front. Microbiol.">
        <title>High frequency of phylogenetically diverse reductive dehalogenase-homologous genes in deep subseafloor sedimentary metagenomes.</title>
        <authorList>
            <person name="Kawai M."/>
            <person name="Futagami T."/>
            <person name="Toyoda A."/>
            <person name="Takaki Y."/>
            <person name="Nishi S."/>
            <person name="Hori S."/>
            <person name="Arai W."/>
            <person name="Tsubouchi T."/>
            <person name="Morono Y."/>
            <person name="Uchiyama I."/>
            <person name="Ito T."/>
            <person name="Fujiyama A."/>
            <person name="Inagaki F."/>
            <person name="Takami H."/>
        </authorList>
    </citation>
    <scope>NUCLEOTIDE SEQUENCE</scope>
    <source>
        <strain evidence="1">Expedition CK06-06</strain>
    </source>
</reference>
<comment type="caution">
    <text evidence="1">The sequence shown here is derived from an EMBL/GenBank/DDBJ whole genome shotgun (WGS) entry which is preliminary data.</text>
</comment>
<evidence type="ECO:0000313" key="1">
    <source>
        <dbReference type="EMBL" id="GAI99925.1"/>
    </source>
</evidence>
<dbReference type="EMBL" id="BARW01022486">
    <property type="protein sequence ID" value="GAI99925.1"/>
    <property type="molecule type" value="Genomic_DNA"/>
</dbReference>
<dbReference type="AlphaFoldDB" id="X1UJ52"/>
<organism evidence="1">
    <name type="scientific">marine sediment metagenome</name>
    <dbReference type="NCBI Taxonomy" id="412755"/>
    <lineage>
        <taxon>unclassified sequences</taxon>
        <taxon>metagenomes</taxon>
        <taxon>ecological metagenomes</taxon>
    </lineage>
</organism>
<accession>X1UJ52</accession>